<evidence type="ECO:0000256" key="1">
    <source>
        <dbReference type="SAM" id="MobiDB-lite"/>
    </source>
</evidence>
<proteinExistence type="predicted"/>
<dbReference type="AlphaFoldDB" id="A0A067JSX9"/>
<accession>A0A067JSX9</accession>
<evidence type="ECO:0000313" key="2">
    <source>
        <dbReference type="EMBL" id="KDP26997.1"/>
    </source>
</evidence>
<evidence type="ECO:0000313" key="3">
    <source>
        <dbReference type="Proteomes" id="UP000027138"/>
    </source>
</evidence>
<name>A0A067JSX9_JATCU</name>
<keyword evidence="3" id="KW-1185">Reference proteome</keyword>
<organism evidence="2 3">
    <name type="scientific">Jatropha curcas</name>
    <name type="common">Barbados nut</name>
    <dbReference type="NCBI Taxonomy" id="180498"/>
    <lineage>
        <taxon>Eukaryota</taxon>
        <taxon>Viridiplantae</taxon>
        <taxon>Streptophyta</taxon>
        <taxon>Embryophyta</taxon>
        <taxon>Tracheophyta</taxon>
        <taxon>Spermatophyta</taxon>
        <taxon>Magnoliopsida</taxon>
        <taxon>eudicotyledons</taxon>
        <taxon>Gunneridae</taxon>
        <taxon>Pentapetalae</taxon>
        <taxon>rosids</taxon>
        <taxon>fabids</taxon>
        <taxon>Malpighiales</taxon>
        <taxon>Euphorbiaceae</taxon>
        <taxon>Crotonoideae</taxon>
        <taxon>Jatropheae</taxon>
        <taxon>Jatropha</taxon>
    </lineage>
</organism>
<protein>
    <submittedName>
        <fullName evidence="2">Uncharacterized protein</fullName>
    </submittedName>
</protein>
<dbReference type="OrthoDB" id="1138362at2759"/>
<feature type="region of interest" description="Disordered" evidence="1">
    <location>
        <begin position="1"/>
        <end position="26"/>
    </location>
</feature>
<reference evidence="2 3" key="1">
    <citation type="journal article" date="2014" name="PLoS ONE">
        <title>Global Analysis of Gene Expression Profiles in Physic Nut (Jatropha curcas L.) Seedlings Exposed to Salt Stress.</title>
        <authorList>
            <person name="Zhang L."/>
            <person name="Zhang C."/>
            <person name="Wu P."/>
            <person name="Chen Y."/>
            <person name="Li M."/>
            <person name="Jiang H."/>
            <person name="Wu G."/>
        </authorList>
    </citation>
    <scope>NUCLEOTIDE SEQUENCE [LARGE SCALE GENOMIC DNA]</scope>
    <source>
        <strain evidence="3">cv. GZQX0401</strain>
        <tissue evidence="2">Young leaves</tissue>
    </source>
</reference>
<dbReference type="Proteomes" id="UP000027138">
    <property type="component" value="Unassembled WGS sequence"/>
</dbReference>
<gene>
    <name evidence="2" type="ORF">JCGZ_22059</name>
</gene>
<dbReference type="EMBL" id="KK914880">
    <property type="protein sequence ID" value="KDP26997.1"/>
    <property type="molecule type" value="Genomic_DNA"/>
</dbReference>
<sequence length="70" mass="8383">MTEQQRMSLPLHRNGHYQNKDLDQDKKQMRIEEHFRGNEPKNKDLEHVYQIDYHGVTTHPIPTPKHPTTP</sequence>